<dbReference type="InterPro" id="IPR050275">
    <property type="entry name" value="PGM_Phosphatase"/>
</dbReference>
<reference evidence="1 2" key="1">
    <citation type="submission" date="2024-10" db="EMBL/GenBank/DDBJ databases">
        <title>The Natural Products Discovery Center: Release of the First 8490 Sequenced Strains for Exploring Actinobacteria Biosynthetic Diversity.</title>
        <authorList>
            <person name="Kalkreuter E."/>
            <person name="Kautsar S.A."/>
            <person name="Yang D."/>
            <person name="Bader C.D."/>
            <person name="Teijaro C.N."/>
            <person name="Fluegel L."/>
            <person name="Davis C.M."/>
            <person name="Simpson J.R."/>
            <person name="Lauterbach L."/>
            <person name="Steele A.D."/>
            <person name="Gui C."/>
            <person name="Meng S."/>
            <person name="Li G."/>
            <person name="Viehrig K."/>
            <person name="Ye F."/>
            <person name="Su P."/>
            <person name="Kiefer A.F."/>
            <person name="Nichols A."/>
            <person name="Cepeda A.J."/>
            <person name="Yan W."/>
            <person name="Fan B."/>
            <person name="Jiang Y."/>
            <person name="Adhikari A."/>
            <person name="Zheng C.-J."/>
            <person name="Schuster L."/>
            <person name="Cowan T.M."/>
            <person name="Smanski M.J."/>
            <person name="Chevrette M.G."/>
            <person name="De Carvalho L.P.S."/>
            <person name="Shen B."/>
        </authorList>
    </citation>
    <scope>NUCLEOTIDE SEQUENCE [LARGE SCALE GENOMIC DNA]</scope>
    <source>
        <strain evidence="1 2">NPDC021253</strain>
    </source>
</reference>
<evidence type="ECO:0000313" key="1">
    <source>
        <dbReference type="EMBL" id="MFI0792320.1"/>
    </source>
</evidence>
<evidence type="ECO:0000313" key="2">
    <source>
        <dbReference type="Proteomes" id="UP001611075"/>
    </source>
</evidence>
<dbReference type="InterPro" id="IPR013078">
    <property type="entry name" value="His_Pase_superF_clade-1"/>
</dbReference>
<proteinExistence type="predicted"/>
<sequence length="208" mass="22457">MRTRLLFVRHGESVHRVEGVVGGPHGCRGLTDAGHHQAHRLAGRLRDELAAAGPVAVYSSVLRRAVETAWPIAGALGVSPVADCGLCAWHTPPYADGLPATRFQTDHATAGGGVFRPFEEGNETWAELVVRVSRAIMDIAHRHRGGTVVLVGHTETVEGSFHALAAQPMFRAFDVAVAMASITEWTTDDDPTGWPPARWTLRRFSDVS</sequence>
<dbReference type="EC" id="3.1.3.-" evidence="1"/>
<dbReference type="InterPro" id="IPR029033">
    <property type="entry name" value="His_PPase_superfam"/>
</dbReference>
<keyword evidence="1" id="KW-0378">Hydrolase</keyword>
<organism evidence="1 2">
    <name type="scientific">Micromonospora rubida</name>
    <dbReference type="NCBI Taxonomy" id="2697657"/>
    <lineage>
        <taxon>Bacteria</taxon>
        <taxon>Bacillati</taxon>
        <taxon>Actinomycetota</taxon>
        <taxon>Actinomycetes</taxon>
        <taxon>Micromonosporales</taxon>
        <taxon>Micromonosporaceae</taxon>
        <taxon>Micromonospora</taxon>
    </lineage>
</organism>
<dbReference type="RefSeq" id="WP_396676965.1">
    <property type="nucleotide sequence ID" value="NZ_JBIRPU010000003.1"/>
</dbReference>
<dbReference type="PANTHER" id="PTHR48100">
    <property type="entry name" value="BROAD-SPECIFICITY PHOSPHATASE YOR283W-RELATED"/>
    <property type="match status" value="1"/>
</dbReference>
<dbReference type="Proteomes" id="UP001611075">
    <property type="component" value="Unassembled WGS sequence"/>
</dbReference>
<keyword evidence="2" id="KW-1185">Reference proteome</keyword>
<comment type="caution">
    <text evidence="1">The sequence shown here is derived from an EMBL/GenBank/DDBJ whole genome shotgun (WGS) entry which is preliminary data.</text>
</comment>
<dbReference type="CDD" id="cd07067">
    <property type="entry name" value="HP_PGM_like"/>
    <property type="match status" value="1"/>
</dbReference>
<dbReference type="Pfam" id="PF00300">
    <property type="entry name" value="His_Phos_1"/>
    <property type="match status" value="1"/>
</dbReference>
<dbReference type="SMART" id="SM00855">
    <property type="entry name" value="PGAM"/>
    <property type="match status" value="1"/>
</dbReference>
<dbReference type="PANTHER" id="PTHR48100:SF1">
    <property type="entry name" value="HISTIDINE PHOSPHATASE FAMILY PROTEIN-RELATED"/>
    <property type="match status" value="1"/>
</dbReference>
<gene>
    <name evidence="1" type="ORF">ACH4OY_06420</name>
</gene>
<dbReference type="SUPFAM" id="SSF53254">
    <property type="entry name" value="Phosphoglycerate mutase-like"/>
    <property type="match status" value="1"/>
</dbReference>
<dbReference type="GO" id="GO:0016787">
    <property type="term" value="F:hydrolase activity"/>
    <property type="evidence" value="ECO:0007669"/>
    <property type="project" value="UniProtKB-KW"/>
</dbReference>
<accession>A0ABW7SF61</accession>
<protein>
    <submittedName>
        <fullName evidence="1">Histidine phosphatase family protein</fullName>
        <ecNumber evidence="1">3.1.3.-</ecNumber>
    </submittedName>
</protein>
<dbReference type="EMBL" id="JBIRPU010000003">
    <property type="protein sequence ID" value="MFI0792320.1"/>
    <property type="molecule type" value="Genomic_DNA"/>
</dbReference>
<name>A0ABW7SF61_9ACTN</name>
<dbReference type="Gene3D" id="3.40.50.1240">
    <property type="entry name" value="Phosphoglycerate mutase-like"/>
    <property type="match status" value="1"/>
</dbReference>